<dbReference type="CDD" id="cd00657">
    <property type="entry name" value="Ferritin_like"/>
    <property type="match status" value="1"/>
</dbReference>
<dbReference type="Proteomes" id="UP000518300">
    <property type="component" value="Unassembled WGS sequence"/>
</dbReference>
<reference evidence="1 2" key="1">
    <citation type="submission" date="2020-04" db="EMBL/GenBank/DDBJ databases">
        <title>Draft genome of Pyxidicoccus fallax type strain.</title>
        <authorList>
            <person name="Whitworth D.E."/>
        </authorList>
    </citation>
    <scope>NUCLEOTIDE SEQUENCE [LARGE SCALE GENOMIC DNA]</scope>
    <source>
        <strain evidence="1 2">DSM 14698</strain>
    </source>
</reference>
<dbReference type="AlphaFoldDB" id="A0A848LHY7"/>
<evidence type="ECO:0000313" key="2">
    <source>
        <dbReference type="Proteomes" id="UP000518300"/>
    </source>
</evidence>
<name>A0A848LHY7_9BACT</name>
<comment type="caution">
    <text evidence="1">The sequence shown here is derived from an EMBL/GenBank/DDBJ whole genome shotgun (WGS) entry which is preliminary data.</text>
</comment>
<organism evidence="1 2">
    <name type="scientific">Pyxidicoccus fallax</name>
    <dbReference type="NCBI Taxonomy" id="394095"/>
    <lineage>
        <taxon>Bacteria</taxon>
        <taxon>Pseudomonadati</taxon>
        <taxon>Myxococcota</taxon>
        <taxon>Myxococcia</taxon>
        <taxon>Myxococcales</taxon>
        <taxon>Cystobacterineae</taxon>
        <taxon>Myxococcaceae</taxon>
        <taxon>Pyxidicoccus</taxon>
    </lineage>
</organism>
<proteinExistence type="predicted"/>
<gene>
    <name evidence="1" type="ORF">HG543_18095</name>
</gene>
<dbReference type="SUPFAM" id="SSF47240">
    <property type="entry name" value="Ferritin-like"/>
    <property type="match status" value="1"/>
</dbReference>
<protein>
    <submittedName>
        <fullName evidence="1">Ferritin-like domain-containing protein</fullName>
    </submittedName>
</protein>
<dbReference type="PROSITE" id="PS51257">
    <property type="entry name" value="PROKAR_LIPOPROTEIN"/>
    <property type="match status" value="1"/>
</dbReference>
<accession>A0A848LHY7</accession>
<dbReference type="EMBL" id="JABBJJ010000077">
    <property type="protein sequence ID" value="NMO16758.1"/>
    <property type="molecule type" value="Genomic_DNA"/>
</dbReference>
<keyword evidence="2" id="KW-1185">Reference proteome</keyword>
<dbReference type="InterPro" id="IPR009078">
    <property type="entry name" value="Ferritin-like_SF"/>
</dbReference>
<dbReference type="RefSeq" id="WP_169346046.1">
    <property type="nucleotide sequence ID" value="NZ_JABBJJ010000077.1"/>
</dbReference>
<sequence length="329" mass="35686">MSRSKVSLLPANPLLRHTVSRLLVAVPLLTLVGCGSGEEEGPCFSRQTPFTESFTGATLADGGVPQQEDCMALCEVKKSYGTIESCNVRVVPASDAGTGATVSVLDCRGFYETCSDGRKPEGLQEPRLDAHCSLGALFARMAWLEAASVPAFLRLARELKAHGAPEVLVRAARRSAGEEVRHTRAMTALARRHGASAPEVELAPFPTRSLEDMLVENAKEGCVRETFGAVVAGWQARAAEDARVREEFERIAEDELRHAELAWAVDAWAAELLTPEARQRVRDARREAFEELKHLLARQEPDATLVRQAGIPSRDAALQLLGGLEVLVA</sequence>
<evidence type="ECO:0000313" key="1">
    <source>
        <dbReference type="EMBL" id="NMO16758.1"/>
    </source>
</evidence>